<name>A0A150GFN3_GONPE</name>
<dbReference type="Gene3D" id="3.30.420.10">
    <property type="entry name" value="Ribonuclease H-like superfamily/Ribonuclease H"/>
    <property type="match status" value="1"/>
</dbReference>
<dbReference type="GO" id="GO:0008408">
    <property type="term" value="F:3'-5' exonuclease activity"/>
    <property type="evidence" value="ECO:0007669"/>
    <property type="project" value="InterPro"/>
</dbReference>
<reference evidence="3" key="1">
    <citation type="journal article" date="2016" name="Nat. Commun.">
        <title>The Gonium pectorale genome demonstrates co-option of cell cycle regulation during the evolution of multicellularity.</title>
        <authorList>
            <person name="Hanschen E.R."/>
            <person name="Marriage T.N."/>
            <person name="Ferris P.J."/>
            <person name="Hamaji T."/>
            <person name="Toyoda A."/>
            <person name="Fujiyama A."/>
            <person name="Neme R."/>
            <person name="Noguchi H."/>
            <person name="Minakuchi Y."/>
            <person name="Suzuki M."/>
            <person name="Kawai-Toyooka H."/>
            <person name="Smith D.R."/>
            <person name="Sparks H."/>
            <person name="Anderson J."/>
            <person name="Bakaric R."/>
            <person name="Luria V."/>
            <person name="Karger A."/>
            <person name="Kirschner M.W."/>
            <person name="Durand P.M."/>
            <person name="Michod R.E."/>
            <person name="Nozaki H."/>
            <person name="Olson B.J."/>
        </authorList>
    </citation>
    <scope>NUCLEOTIDE SEQUENCE [LARGE SCALE GENOMIC DNA]</scope>
    <source>
        <strain evidence="3">NIES-2863</strain>
    </source>
</reference>
<dbReference type="PANTHER" id="PTHR43040:SF1">
    <property type="entry name" value="RIBONUCLEASE D"/>
    <property type="match status" value="1"/>
</dbReference>
<protein>
    <recommendedName>
        <fullName evidence="1">3'-5' exonuclease domain-containing protein</fullName>
    </recommendedName>
</protein>
<dbReference type="AlphaFoldDB" id="A0A150GFN3"/>
<evidence type="ECO:0000313" key="3">
    <source>
        <dbReference type="Proteomes" id="UP000075714"/>
    </source>
</evidence>
<dbReference type="EMBL" id="LSYV01000027">
    <property type="protein sequence ID" value="KXZ48648.1"/>
    <property type="molecule type" value="Genomic_DNA"/>
</dbReference>
<dbReference type="Pfam" id="PF01612">
    <property type="entry name" value="DNA_pol_A_exo1"/>
    <property type="match status" value="1"/>
</dbReference>
<evidence type="ECO:0000313" key="2">
    <source>
        <dbReference type="EMBL" id="KXZ48648.1"/>
    </source>
</evidence>
<evidence type="ECO:0000259" key="1">
    <source>
        <dbReference type="SMART" id="SM00474"/>
    </source>
</evidence>
<dbReference type="SMART" id="SM00474">
    <property type="entry name" value="35EXOc"/>
    <property type="match status" value="1"/>
</dbReference>
<accession>A0A150GFN3</accession>
<dbReference type="GO" id="GO:0006139">
    <property type="term" value="P:nucleobase-containing compound metabolic process"/>
    <property type="evidence" value="ECO:0007669"/>
    <property type="project" value="InterPro"/>
</dbReference>
<comment type="caution">
    <text evidence="2">The sequence shown here is derived from an EMBL/GenBank/DDBJ whole genome shotgun (WGS) entry which is preliminary data.</text>
</comment>
<organism evidence="2 3">
    <name type="scientific">Gonium pectorale</name>
    <name type="common">Green alga</name>
    <dbReference type="NCBI Taxonomy" id="33097"/>
    <lineage>
        <taxon>Eukaryota</taxon>
        <taxon>Viridiplantae</taxon>
        <taxon>Chlorophyta</taxon>
        <taxon>core chlorophytes</taxon>
        <taxon>Chlorophyceae</taxon>
        <taxon>CS clade</taxon>
        <taxon>Chlamydomonadales</taxon>
        <taxon>Volvocaceae</taxon>
        <taxon>Gonium</taxon>
    </lineage>
</organism>
<dbReference type="InterPro" id="IPR036397">
    <property type="entry name" value="RNaseH_sf"/>
</dbReference>
<gene>
    <name evidence="2" type="ORF">GPECTOR_26g551</name>
</gene>
<sequence length="309" mass="32469">MKSGYGIAQLVDNVASLEHMLNSLAGVRQLAVDGEGISLGRSGKLCLLAVAPAVPPSADAGAAAVAAAPSASGSAVAAASSATPDTSRPQPRPPVFLLDVSALSSAAFSHTPAAAEGAAAGRRSGGRGAAGPPRSLKALLECDKVTKLFYDVRADAEALFHQHGVALRGVVDLQLAEVAYRRYGPFPRRVAYVMGLSRALESYLDAASRATWQATAVDKRSLQGSYERDPAYWDRRPLTIEQVRYASDDVLYLHHLHRELTGALSPPILERVQRFSEYRIADSCKVGSPDEAGGIAARDATRTIAPAGL</sequence>
<dbReference type="PANTHER" id="PTHR43040">
    <property type="entry name" value="RIBONUCLEASE D"/>
    <property type="match status" value="1"/>
</dbReference>
<dbReference type="InterPro" id="IPR012337">
    <property type="entry name" value="RNaseH-like_sf"/>
</dbReference>
<dbReference type="GO" id="GO:0003676">
    <property type="term" value="F:nucleic acid binding"/>
    <property type="evidence" value="ECO:0007669"/>
    <property type="project" value="InterPro"/>
</dbReference>
<proteinExistence type="predicted"/>
<dbReference type="STRING" id="33097.A0A150GFN3"/>
<feature type="domain" description="3'-5' exonuclease" evidence="1">
    <location>
        <begin position="8"/>
        <end position="265"/>
    </location>
</feature>
<dbReference type="SUPFAM" id="SSF53098">
    <property type="entry name" value="Ribonuclease H-like"/>
    <property type="match status" value="1"/>
</dbReference>
<keyword evidence="3" id="KW-1185">Reference proteome</keyword>
<dbReference type="InterPro" id="IPR002562">
    <property type="entry name" value="3'-5'_exonuclease_dom"/>
</dbReference>
<dbReference type="Proteomes" id="UP000075714">
    <property type="component" value="Unassembled WGS sequence"/>
</dbReference>
<dbReference type="OrthoDB" id="532819at2759"/>